<keyword evidence="2" id="KW-1185">Reference proteome</keyword>
<organism evidence="1 2">
    <name type="scientific">Anabaena azotica FACHB-119</name>
    <dbReference type="NCBI Taxonomy" id="947527"/>
    <lineage>
        <taxon>Bacteria</taxon>
        <taxon>Bacillati</taxon>
        <taxon>Cyanobacteriota</taxon>
        <taxon>Cyanophyceae</taxon>
        <taxon>Nostocales</taxon>
        <taxon>Nostocaceae</taxon>
        <taxon>Anabaena</taxon>
        <taxon>Anabaena azotica</taxon>
    </lineage>
</organism>
<reference evidence="1 2" key="1">
    <citation type="journal article" date="2020" name="ISME J.">
        <title>Comparative genomics reveals insights into cyanobacterial evolution and habitat adaptation.</title>
        <authorList>
            <person name="Chen M.Y."/>
            <person name="Teng W.K."/>
            <person name="Zhao L."/>
            <person name="Hu C.X."/>
            <person name="Zhou Y.K."/>
            <person name="Han B.P."/>
            <person name="Song L.R."/>
            <person name="Shu W.S."/>
        </authorList>
    </citation>
    <scope>NUCLEOTIDE SEQUENCE [LARGE SCALE GENOMIC DNA]</scope>
    <source>
        <strain evidence="1 2">FACHB-119</strain>
    </source>
</reference>
<proteinExistence type="predicted"/>
<protein>
    <submittedName>
        <fullName evidence="1">PAAR domain-containing protein</fullName>
    </submittedName>
</protein>
<comment type="caution">
    <text evidence="1">The sequence shown here is derived from an EMBL/GenBank/DDBJ whole genome shotgun (WGS) entry which is preliminary data.</text>
</comment>
<dbReference type="InterPro" id="IPR008727">
    <property type="entry name" value="PAAR_motif"/>
</dbReference>
<dbReference type="Gene3D" id="2.60.200.60">
    <property type="match status" value="1"/>
</dbReference>
<dbReference type="Proteomes" id="UP000661112">
    <property type="component" value="Unassembled WGS sequence"/>
</dbReference>
<dbReference type="RefSeq" id="WP_190478767.1">
    <property type="nucleotide sequence ID" value="NZ_JACJSG010000058.1"/>
</dbReference>
<accession>A0ABR8DBU7</accession>
<dbReference type="Pfam" id="PF05488">
    <property type="entry name" value="PAAR_motif"/>
    <property type="match status" value="1"/>
</dbReference>
<dbReference type="EMBL" id="JACJSG010000058">
    <property type="protein sequence ID" value="MBD2504705.1"/>
    <property type="molecule type" value="Genomic_DNA"/>
</dbReference>
<sequence length="170" mass="16640">MSKAAARITDNVAHPLPPVLTGGPGSPNVLIGNLPAWRGIPATAVPALQSAKQASDIAIQTAEAATKAAAGTPGAPAALAAEQTAKATAATTMSSMISAAAAASAPSMADIHQCATPLPIPPHGPGVVIDGSKTVLINGLPACRMGDTILEALGPTNKIMKGDFTVLIGG</sequence>
<name>A0ABR8DBU7_9NOST</name>
<evidence type="ECO:0000313" key="2">
    <source>
        <dbReference type="Proteomes" id="UP000661112"/>
    </source>
</evidence>
<gene>
    <name evidence="1" type="ORF">H6G83_29565</name>
</gene>
<evidence type="ECO:0000313" key="1">
    <source>
        <dbReference type="EMBL" id="MBD2504705.1"/>
    </source>
</evidence>